<dbReference type="InterPro" id="IPR014044">
    <property type="entry name" value="CAP_dom"/>
</dbReference>
<proteinExistence type="predicted"/>
<dbReference type="Pfam" id="PF00188">
    <property type="entry name" value="CAP"/>
    <property type="match status" value="1"/>
</dbReference>
<comment type="caution">
    <text evidence="2">The sequence shown here is derived from an EMBL/GenBank/DDBJ whole genome shotgun (WGS) entry which is preliminary data.</text>
</comment>
<evidence type="ECO:0000313" key="3">
    <source>
        <dbReference type="Proteomes" id="UP001153148"/>
    </source>
</evidence>
<evidence type="ECO:0000259" key="1">
    <source>
        <dbReference type="SMART" id="SM00198"/>
    </source>
</evidence>
<gene>
    <name evidence="2" type="ORF">TPAB3V08_LOCUS14674</name>
</gene>
<organism evidence="2 3">
    <name type="scientific">Timema podura</name>
    <name type="common">Walking stick</name>
    <dbReference type="NCBI Taxonomy" id="61482"/>
    <lineage>
        <taxon>Eukaryota</taxon>
        <taxon>Metazoa</taxon>
        <taxon>Ecdysozoa</taxon>
        <taxon>Arthropoda</taxon>
        <taxon>Hexapoda</taxon>
        <taxon>Insecta</taxon>
        <taxon>Pterygota</taxon>
        <taxon>Neoptera</taxon>
        <taxon>Polyneoptera</taxon>
        <taxon>Phasmatodea</taxon>
        <taxon>Timematodea</taxon>
        <taxon>Timematoidea</taxon>
        <taxon>Timematidae</taxon>
        <taxon>Timema</taxon>
    </lineage>
</organism>
<dbReference type="SUPFAM" id="SSF55797">
    <property type="entry name" value="PR-1-like"/>
    <property type="match status" value="1"/>
</dbReference>
<dbReference type="InterPro" id="IPR002413">
    <property type="entry name" value="V5_allergen-like"/>
</dbReference>
<sequence length="129" mass="14661">GPADKCKTPFARGFNQTEKNAIVNEHNRLRNIVALGKESRGNPGITTQCCQHEENGNSWNEELATIAQRWADQCKDGHDANRNTLDKTYVGQNIHYTYEGRSRSGKCLVVASFYNEVKEFNKSHVDRYV</sequence>
<accession>A0ABN7PIY3</accession>
<dbReference type="SMART" id="SM00198">
    <property type="entry name" value="SCP"/>
    <property type="match status" value="1"/>
</dbReference>
<protein>
    <recommendedName>
        <fullName evidence="1">SCP domain-containing protein</fullName>
    </recommendedName>
</protein>
<dbReference type="Gene3D" id="3.40.33.10">
    <property type="entry name" value="CAP"/>
    <property type="match status" value="1"/>
</dbReference>
<feature type="domain" description="SCP" evidence="1">
    <location>
        <begin position="17"/>
        <end position="128"/>
    </location>
</feature>
<name>A0ABN7PIY3_TIMPD</name>
<feature type="non-terminal residue" evidence="2">
    <location>
        <position position="1"/>
    </location>
</feature>
<keyword evidence="3" id="KW-1185">Reference proteome</keyword>
<evidence type="ECO:0000313" key="2">
    <source>
        <dbReference type="EMBL" id="CAG2067731.1"/>
    </source>
</evidence>
<dbReference type="CDD" id="cd05380">
    <property type="entry name" value="CAP_euk"/>
    <property type="match status" value="1"/>
</dbReference>
<dbReference type="Proteomes" id="UP001153148">
    <property type="component" value="Unassembled WGS sequence"/>
</dbReference>
<dbReference type="EMBL" id="CAJPIN010074117">
    <property type="protein sequence ID" value="CAG2067731.1"/>
    <property type="molecule type" value="Genomic_DNA"/>
</dbReference>
<dbReference type="PRINTS" id="PR00838">
    <property type="entry name" value="V5ALLERGEN"/>
</dbReference>
<dbReference type="InterPro" id="IPR035940">
    <property type="entry name" value="CAP_sf"/>
</dbReference>
<reference evidence="2" key="1">
    <citation type="submission" date="2021-03" db="EMBL/GenBank/DDBJ databases">
        <authorList>
            <person name="Tran Van P."/>
        </authorList>
    </citation>
    <scope>NUCLEOTIDE SEQUENCE</scope>
</reference>